<dbReference type="Proteomes" id="UP000318053">
    <property type="component" value="Unassembled WGS sequence"/>
</dbReference>
<keyword evidence="2" id="KW-1185">Reference proteome</keyword>
<organism evidence="1 2">
    <name type="scientific">Allorhodopirellula solitaria</name>
    <dbReference type="NCBI Taxonomy" id="2527987"/>
    <lineage>
        <taxon>Bacteria</taxon>
        <taxon>Pseudomonadati</taxon>
        <taxon>Planctomycetota</taxon>
        <taxon>Planctomycetia</taxon>
        <taxon>Pirellulales</taxon>
        <taxon>Pirellulaceae</taxon>
        <taxon>Allorhodopirellula</taxon>
    </lineage>
</organism>
<proteinExistence type="predicted"/>
<sequence length="137" mass="15490">MTDQASERLDNDHPDVDFGPLRLYRVITGDIATNHGWGEPYPHSSPPNLPDNRVRNSAIARGYIAHYSLSADGRLTLNSYNYPCVPPLGRDIVQAASELLTGDFWLVMKPYFRAPRTYVPFRDSVIVVDQSEWQTPT</sequence>
<dbReference type="EMBL" id="SJPK01000003">
    <property type="protein sequence ID" value="TWT72889.1"/>
    <property type="molecule type" value="Genomic_DNA"/>
</dbReference>
<comment type="caution">
    <text evidence="1">The sequence shown here is derived from an EMBL/GenBank/DDBJ whole genome shotgun (WGS) entry which is preliminary data.</text>
</comment>
<name>A0A5C5YD75_9BACT</name>
<accession>A0A5C5YD75</accession>
<protein>
    <submittedName>
        <fullName evidence="1">Uncharacterized protein</fullName>
    </submittedName>
</protein>
<dbReference type="RefSeq" id="WP_186774787.1">
    <property type="nucleotide sequence ID" value="NZ_SJPK01000003.1"/>
</dbReference>
<evidence type="ECO:0000313" key="1">
    <source>
        <dbReference type="EMBL" id="TWT72889.1"/>
    </source>
</evidence>
<gene>
    <name evidence="1" type="ORF">CA85_13500</name>
</gene>
<evidence type="ECO:0000313" key="2">
    <source>
        <dbReference type="Proteomes" id="UP000318053"/>
    </source>
</evidence>
<reference evidence="1 2" key="1">
    <citation type="submission" date="2019-02" db="EMBL/GenBank/DDBJ databases">
        <title>Deep-cultivation of Planctomycetes and their phenomic and genomic characterization uncovers novel biology.</title>
        <authorList>
            <person name="Wiegand S."/>
            <person name="Jogler M."/>
            <person name="Boedeker C."/>
            <person name="Pinto D."/>
            <person name="Vollmers J."/>
            <person name="Rivas-Marin E."/>
            <person name="Kohn T."/>
            <person name="Peeters S.H."/>
            <person name="Heuer A."/>
            <person name="Rast P."/>
            <person name="Oberbeckmann S."/>
            <person name="Bunk B."/>
            <person name="Jeske O."/>
            <person name="Meyerdierks A."/>
            <person name="Storesund J.E."/>
            <person name="Kallscheuer N."/>
            <person name="Luecker S."/>
            <person name="Lage O.M."/>
            <person name="Pohl T."/>
            <person name="Merkel B.J."/>
            <person name="Hornburger P."/>
            <person name="Mueller R.-W."/>
            <person name="Bruemmer F."/>
            <person name="Labrenz M."/>
            <person name="Spormann A.M."/>
            <person name="Op Den Camp H."/>
            <person name="Overmann J."/>
            <person name="Amann R."/>
            <person name="Jetten M.S.M."/>
            <person name="Mascher T."/>
            <person name="Medema M.H."/>
            <person name="Devos D.P."/>
            <person name="Kaster A.-K."/>
            <person name="Ovreas L."/>
            <person name="Rohde M."/>
            <person name="Galperin M.Y."/>
            <person name="Jogler C."/>
        </authorList>
    </citation>
    <scope>NUCLEOTIDE SEQUENCE [LARGE SCALE GENOMIC DNA]</scope>
    <source>
        <strain evidence="1 2">CA85</strain>
    </source>
</reference>
<dbReference type="AlphaFoldDB" id="A0A5C5YD75"/>